<name>A0ABU7SV20_9LACO</name>
<dbReference type="Proteomes" id="UP001335665">
    <property type="component" value="Unassembled WGS sequence"/>
</dbReference>
<evidence type="ECO:0000313" key="2">
    <source>
        <dbReference type="Proteomes" id="UP001335665"/>
    </source>
</evidence>
<dbReference type="RefSeq" id="WP_331198111.1">
    <property type="nucleotide sequence ID" value="NZ_JAQSEV010000045.1"/>
</dbReference>
<proteinExistence type="predicted"/>
<accession>A0ABU7SV20</accession>
<dbReference type="EMBL" id="JAQSFA010000048">
    <property type="protein sequence ID" value="MEE6701922.1"/>
    <property type="molecule type" value="Genomic_DNA"/>
</dbReference>
<organism evidence="1 2">
    <name type="scientific">Limosilactobacillus pontis</name>
    <dbReference type="NCBI Taxonomy" id="35787"/>
    <lineage>
        <taxon>Bacteria</taxon>
        <taxon>Bacillati</taxon>
        <taxon>Bacillota</taxon>
        <taxon>Bacilli</taxon>
        <taxon>Lactobacillales</taxon>
        <taxon>Lactobacillaceae</taxon>
        <taxon>Limosilactobacillus</taxon>
    </lineage>
</organism>
<evidence type="ECO:0000313" key="1">
    <source>
        <dbReference type="EMBL" id="MEE6701922.1"/>
    </source>
</evidence>
<reference evidence="1 2" key="1">
    <citation type="submission" date="2023-02" db="EMBL/GenBank/DDBJ databases">
        <title>The predominant lactic acid bacteria and yeasts involved in the spontaneous fermentation of millet during the production of the traditional porridge Hausa koko in Ghana.</title>
        <authorList>
            <person name="Atter A."/>
            <person name="Diaz M."/>
        </authorList>
    </citation>
    <scope>NUCLEOTIDE SEQUENCE [LARGE SCALE GENOMIC DNA]</scope>
    <source>
        <strain evidence="1 2">FI11552</strain>
    </source>
</reference>
<keyword evidence="2" id="KW-1185">Reference proteome</keyword>
<sequence length="79" mass="8794">MLKVATNAFTDTSLYTSILKLPFIQSSEFKLTCVSASAYTITTASYIVSNTGQGILIRLLSGDDVFKPQVFRSYDEKWT</sequence>
<gene>
    <name evidence="1" type="ORF">PS396_09175</name>
</gene>
<protein>
    <submittedName>
        <fullName evidence="1">Uncharacterized protein</fullName>
    </submittedName>
</protein>
<comment type="caution">
    <text evidence="1">The sequence shown here is derived from an EMBL/GenBank/DDBJ whole genome shotgun (WGS) entry which is preliminary data.</text>
</comment>
<feature type="non-terminal residue" evidence="1">
    <location>
        <position position="79"/>
    </location>
</feature>